<dbReference type="AlphaFoldDB" id="A0A072PDC1"/>
<comment type="similarity">
    <text evidence="2 7">Belongs to the major facilitator superfamily. Sugar transporter (TC 2.A.1.1) family.</text>
</comment>
<feature type="transmembrane region" description="Helical" evidence="8">
    <location>
        <begin position="274"/>
        <end position="298"/>
    </location>
</feature>
<dbReference type="PROSITE" id="PS00216">
    <property type="entry name" value="SUGAR_TRANSPORT_1"/>
    <property type="match status" value="1"/>
</dbReference>
<feature type="transmembrane region" description="Helical" evidence="8">
    <location>
        <begin position="370"/>
        <end position="391"/>
    </location>
</feature>
<comment type="subcellular location">
    <subcellularLocation>
        <location evidence="1">Membrane</location>
        <topology evidence="1">Multi-pass membrane protein</topology>
    </subcellularLocation>
</comment>
<evidence type="ECO:0000256" key="4">
    <source>
        <dbReference type="ARBA" id="ARBA00022692"/>
    </source>
</evidence>
<feature type="transmembrane region" description="Helical" evidence="8">
    <location>
        <begin position="310"/>
        <end position="330"/>
    </location>
</feature>
<evidence type="ECO:0000256" key="7">
    <source>
        <dbReference type="RuleBase" id="RU003346"/>
    </source>
</evidence>
<dbReference type="RefSeq" id="XP_013260699.1">
    <property type="nucleotide sequence ID" value="XM_013405245.1"/>
</dbReference>
<dbReference type="GO" id="GO:0016020">
    <property type="term" value="C:membrane"/>
    <property type="evidence" value="ECO:0007669"/>
    <property type="project" value="UniProtKB-SubCell"/>
</dbReference>
<keyword evidence="6 8" id="KW-0472">Membrane</keyword>
<dbReference type="InterPro" id="IPR050360">
    <property type="entry name" value="MFS_Sugar_Transporters"/>
</dbReference>
<sequence length="515" mass="56965">MLGFEHLALRETFNRRLTLSALLIAVSQFNFGFDQQGFAATQSMDAFDKQFGVWDVKKKTYVLPTVWLSYFNGFNYITFGLGIIIGSWVSKHFGRRMCMFIMSLWAIFSATIVITSKTPDQILAGRILNYIYIGMELSVVPVFQSEITPARARGFIVGTYQLSLTIGGLVINSVARGTGSNNDNSAWRIPFGLFYVVPVIVASLIWFVPESPRWLAIKDRPEAAMKALRELREGKFSEQEINAEYHMILAGIQLQQEKGTFFDMWKGVNLKRSLVVITANFFLQSTGQIFASIYGALFVKSLGTINQFNITIITACINTVVCLVSMALVDKVGRRKLLLVGGTVQSAALMTMGGLGTVNDPSRGIKSGIIAMQVIFVTGYFIGWASIVHTLSAELPSSKLRDLTYRTASVVNVITQFAVSFSLPYLLNAPYANLGSKVGFIFGSMAVLSLVFAYWCVPEVKGRSLEEVDRLFESGTPLRNFATAQVDMGSIIALRKLEEMKSGEVSHVEVQKSQG</sequence>
<dbReference type="InterPro" id="IPR005828">
    <property type="entry name" value="MFS_sugar_transport-like"/>
</dbReference>
<dbReference type="SUPFAM" id="SSF103473">
    <property type="entry name" value="MFS general substrate transporter"/>
    <property type="match status" value="1"/>
</dbReference>
<keyword evidence="4 8" id="KW-0812">Transmembrane</keyword>
<organism evidence="10 11">
    <name type="scientific">Exophiala aquamarina CBS 119918</name>
    <dbReference type="NCBI Taxonomy" id="1182545"/>
    <lineage>
        <taxon>Eukaryota</taxon>
        <taxon>Fungi</taxon>
        <taxon>Dikarya</taxon>
        <taxon>Ascomycota</taxon>
        <taxon>Pezizomycotina</taxon>
        <taxon>Eurotiomycetes</taxon>
        <taxon>Chaetothyriomycetidae</taxon>
        <taxon>Chaetothyriales</taxon>
        <taxon>Herpotrichiellaceae</taxon>
        <taxon>Exophiala</taxon>
    </lineage>
</organism>
<evidence type="ECO:0000256" key="3">
    <source>
        <dbReference type="ARBA" id="ARBA00022448"/>
    </source>
</evidence>
<feature type="transmembrane region" description="Helical" evidence="8">
    <location>
        <begin position="155"/>
        <end position="175"/>
    </location>
</feature>
<dbReference type="PROSITE" id="PS50850">
    <property type="entry name" value="MFS"/>
    <property type="match status" value="1"/>
</dbReference>
<dbReference type="InterPro" id="IPR036259">
    <property type="entry name" value="MFS_trans_sf"/>
</dbReference>
<dbReference type="InterPro" id="IPR003663">
    <property type="entry name" value="Sugar/inositol_transpt"/>
</dbReference>
<comment type="caution">
    <text evidence="10">The sequence shown here is derived from an EMBL/GenBank/DDBJ whole genome shotgun (WGS) entry which is preliminary data.</text>
</comment>
<evidence type="ECO:0000259" key="9">
    <source>
        <dbReference type="PROSITE" id="PS50850"/>
    </source>
</evidence>
<dbReference type="InterPro" id="IPR020846">
    <property type="entry name" value="MFS_dom"/>
</dbReference>
<feature type="transmembrane region" description="Helical" evidence="8">
    <location>
        <begin position="438"/>
        <end position="457"/>
    </location>
</feature>
<feature type="domain" description="Major facilitator superfamily (MFS) profile" evidence="9">
    <location>
        <begin position="20"/>
        <end position="461"/>
    </location>
</feature>
<dbReference type="Proteomes" id="UP000027920">
    <property type="component" value="Unassembled WGS sequence"/>
</dbReference>
<dbReference type="EMBL" id="AMGV01000004">
    <property type="protein sequence ID" value="KEF58109.1"/>
    <property type="molecule type" value="Genomic_DNA"/>
</dbReference>
<keyword evidence="5 8" id="KW-1133">Transmembrane helix</keyword>
<dbReference type="HOGENOM" id="CLU_001265_30_1_1"/>
<protein>
    <recommendedName>
        <fullName evidence="9">Major facilitator superfamily (MFS) profile domain-containing protein</fullName>
    </recommendedName>
</protein>
<feature type="transmembrane region" description="Helical" evidence="8">
    <location>
        <begin position="337"/>
        <end position="358"/>
    </location>
</feature>
<dbReference type="GO" id="GO:0005351">
    <property type="term" value="F:carbohydrate:proton symporter activity"/>
    <property type="evidence" value="ECO:0007669"/>
    <property type="project" value="TreeGrafter"/>
</dbReference>
<dbReference type="PANTHER" id="PTHR48022">
    <property type="entry name" value="PLASTIDIC GLUCOSE TRANSPORTER 4"/>
    <property type="match status" value="1"/>
</dbReference>
<accession>A0A072PDC1</accession>
<evidence type="ECO:0000256" key="1">
    <source>
        <dbReference type="ARBA" id="ARBA00004141"/>
    </source>
</evidence>
<evidence type="ECO:0000313" key="10">
    <source>
        <dbReference type="EMBL" id="KEF58109.1"/>
    </source>
</evidence>
<dbReference type="Pfam" id="PF00083">
    <property type="entry name" value="Sugar_tr"/>
    <property type="match status" value="1"/>
</dbReference>
<dbReference type="GeneID" id="25280952"/>
<feature type="transmembrane region" description="Helical" evidence="8">
    <location>
        <begin position="403"/>
        <end position="426"/>
    </location>
</feature>
<dbReference type="VEuPathDB" id="FungiDB:A1O9_06032"/>
<evidence type="ECO:0000256" key="2">
    <source>
        <dbReference type="ARBA" id="ARBA00010992"/>
    </source>
</evidence>
<keyword evidence="11" id="KW-1185">Reference proteome</keyword>
<proteinExistence type="inferred from homology"/>
<reference evidence="10 11" key="1">
    <citation type="submission" date="2013-03" db="EMBL/GenBank/DDBJ databases">
        <title>The Genome Sequence of Exophiala aquamarina CBS 119918.</title>
        <authorList>
            <consortium name="The Broad Institute Genomics Platform"/>
            <person name="Cuomo C."/>
            <person name="de Hoog S."/>
            <person name="Gorbushina A."/>
            <person name="Walker B."/>
            <person name="Young S.K."/>
            <person name="Zeng Q."/>
            <person name="Gargeya S."/>
            <person name="Fitzgerald M."/>
            <person name="Haas B."/>
            <person name="Abouelleil A."/>
            <person name="Allen A.W."/>
            <person name="Alvarado L."/>
            <person name="Arachchi H.M."/>
            <person name="Berlin A.M."/>
            <person name="Chapman S.B."/>
            <person name="Gainer-Dewar J."/>
            <person name="Goldberg J."/>
            <person name="Griggs A."/>
            <person name="Gujja S."/>
            <person name="Hansen M."/>
            <person name="Howarth C."/>
            <person name="Imamovic A."/>
            <person name="Ireland A."/>
            <person name="Larimer J."/>
            <person name="McCowan C."/>
            <person name="Murphy C."/>
            <person name="Pearson M."/>
            <person name="Poon T.W."/>
            <person name="Priest M."/>
            <person name="Roberts A."/>
            <person name="Saif S."/>
            <person name="Shea T."/>
            <person name="Sisk P."/>
            <person name="Sykes S."/>
            <person name="Wortman J."/>
            <person name="Nusbaum C."/>
            <person name="Birren B."/>
        </authorList>
    </citation>
    <scope>NUCLEOTIDE SEQUENCE [LARGE SCALE GENOMIC DNA]</scope>
    <source>
        <strain evidence="10 11">CBS 119918</strain>
    </source>
</reference>
<feature type="transmembrane region" description="Helical" evidence="8">
    <location>
        <begin position="97"/>
        <end position="115"/>
    </location>
</feature>
<dbReference type="InterPro" id="IPR005829">
    <property type="entry name" value="Sugar_transporter_CS"/>
</dbReference>
<dbReference type="FunFam" id="1.20.1250.20:FF:000078">
    <property type="entry name" value="MFS maltose transporter, putative"/>
    <property type="match status" value="1"/>
</dbReference>
<evidence type="ECO:0000256" key="5">
    <source>
        <dbReference type="ARBA" id="ARBA00022989"/>
    </source>
</evidence>
<evidence type="ECO:0000256" key="6">
    <source>
        <dbReference type="ARBA" id="ARBA00023136"/>
    </source>
</evidence>
<dbReference type="OrthoDB" id="6612291at2759"/>
<feature type="transmembrane region" description="Helical" evidence="8">
    <location>
        <begin position="187"/>
        <end position="208"/>
    </location>
</feature>
<dbReference type="Gene3D" id="1.20.1250.20">
    <property type="entry name" value="MFS general substrate transporter like domains"/>
    <property type="match status" value="1"/>
</dbReference>
<keyword evidence="3 7" id="KW-0813">Transport</keyword>
<gene>
    <name evidence="10" type="ORF">A1O9_06032</name>
</gene>
<name>A0A072PDC1_9EURO</name>
<dbReference type="NCBIfam" id="TIGR00879">
    <property type="entry name" value="SP"/>
    <property type="match status" value="1"/>
</dbReference>
<feature type="transmembrane region" description="Helical" evidence="8">
    <location>
        <begin position="63"/>
        <end position="85"/>
    </location>
</feature>
<evidence type="ECO:0000313" key="11">
    <source>
        <dbReference type="Proteomes" id="UP000027920"/>
    </source>
</evidence>
<dbReference type="PANTHER" id="PTHR48022:SF10">
    <property type="entry name" value="MAJOR FACILITATOR SUPERFAMILY (MFS) PROFILE DOMAIN-CONTAINING PROTEIN"/>
    <property type="match status" value="1"/>
</dbReference>
<evidence type="ECO:0000256" key="8">
    <source>
        <dbReference type="SAM" id="Phobius"/>
    </source>
</evidence>